<feature type="coiled-coil region" evidence="1">
    <location>
        <begin position="37"/>
        <end position="134"/>
    </location>
</feature>
<feature type="domain" description="M23ase beta-sheet core" evidence="3">
    <location>
        <begin position="332"/>
        <end position="432"/>
    </location>
</feature>
<accession>A0A9D1SPP1</accession>
<name>A0A9D1SPP1_9FIRM</name>
<feature type="chain" id="PRO_5039703063" evidence="2">
    <location>
        <begin position="31"/>
        <end position="437"/>
    </location>
</feature>
<evidence type="ECO:0000313" key="4">
    <source>
        <dbReference type="EMBL" id="HIU69800.1"/>
    </source>
</evidence>
<dbReference type="PANTHER" id="PTHR21666">
    <property type="entry name" value="PEPTIDASE-RELATED"/>
    <property type="match status" value="1"/>
</dbReference>
<dbReference type="AlphaFoldDB" id="A0A9D1SPP1"/>
<dbReference type="Pfam" id="PF01551">
    <property type="entry name" value="Peptidase_M23"/>
    <property type="match status" value="1"/>
</dbReference>
<dbReference type="EMBL" id="DVNM01000042">
    <property type="protein sequence ID" value="HIU69800.1"/>
    <property type="molecule type" value="Genomic_DNA"/>
</dbReference>
<comment type="caution">
    <text evidence="4">The sequence shown here is derived from an EMBL/GenBank/DDBJ whole genome shotgun (WGS) entry which is preliminary data.</text>
</comment>
<evidence type="ECO:0000259" key="3">
    <source>
        <dbReference type="Pfam" id="PF01551"/>
    </source>
</evidence>
<dbReference type="InterPro" id="IPR016047">
    <property type="entry name" value="M23ase_b-sheet_dom"/>
</dbReference>
<organism evidence="4 5">
    <name type="scientific">Candidatus Scybalenecus merdavium</name>
    <dbReference type="NCBI Taxonomy" id="2840939"/>
    <lineage>
        <taxon>Bacteria</taxon>
        <taxon>Bacillati</taxon>
        <taxon>Bacillota</taxon>
        <taxon>Clostridia</taxon>
        <taxon>Eubacteriales</taxon>
        <taxon>Oscillospiraceae</taxon>
        <taxon>Oscillospiraceae incertae sedis</taxon>
        <taxon>Candidatus Scybalenecus</taxon>
    </lineage>
</organism>
<keyword evidence="1" id="KW-0175">Coiled coil</keyword>
<dbReference type="InterPro" id="IPR050570">
    <property type="entry name" value="Cell_wall_metabolism_enzyme"/>
</dbReference>
<dbReference type="Proteomes" id="UP000824125">
    <property type="component" value="Unassembled WGS sequence"/>
</dbReference>
<reference evidence="4" key="1">
    <citation type="submission" date="2020-10" db="EMBL/GenBank/DDBJ databases">
        <authorList>
            <person name="Gilroy R."/>
        </authorList>
    </citation>
    <scope>NUCLEOTIDE SEQUENCE</scope>
    <source>
        <strain evidence="4">CHK176-6737</strain>
    </source>
</reference>
<feature type="coiled-coil region" evidence="1">
    <location>
        <begin position="198"/>
        <end position="296"/>
    </location>
</feature>
<evidence type="ECO:0000256" key="1">
    <source>
        <dbReference type="SAM" id="Coils"/>
    </source>
</evidence>
<dbReference type="CDD" id="cd12797">
    <property type="entry name" value="M23_peptidase"/>
    <property type="match status" value="1"/>
</dbReference>
<dbReference type="Gene3D" id="2.70.70.10">
    <property type="entry name" value="Glucose Permease (Domain IIA)"/>
    <property type="match status" value="1"/>
</dbReference>
<sequence>MHCRERERVFRFLCSALAFFVSINWFFAQPAQGFASDAQLQAQKEEYQEKIAAADSRLNELKDEKDRAQDYCDLLEQKITYLQEELALCEQEVENAKNDIAAINNRIINNENSVKTIEKRSESVKIQIDALTETLACVYDEWCARMRAAYISGRYTLLELLLTSDGPAALLTRLEMISAVSRHDGKIMQTVSSSIDKITALQAQLQTDAAKLQAASEQLRADEAARKEKRSAYLALEEELAAKKAVYDEEKAESDLALKKLTEKTKMYSEYRSESAEELERIEKEIQAQIGDAENQYKGQKPASGDVLDLIYPVPGHTTISAGYPNYSSGKYHGGIDFPCDTGTDVVAAQAGTVITAKTLDYSYGYYIMLYHGEDEKGRSVVTLYGHNSELLVQEGQTVAQGEVIAKSGSTGNSTGPHCHFEVRLNKERVDPLDYLE</sequence>
<dbReference type="PANTHER" id="PTHR21666:SF270">
    <property type="entry name" value="MUREIN HYDROLASE ACTIVATOR ENVC"/>
    <property type="match status" value="1"/>
</dbReference>
<proteinExistence type="predicted"/>
<gene>
    <name evidence="4" type="ORF">IAD23_07585</name>
</gene>
<dbReference type="GO" id="GO:0004222">
    <property type="term" value="F:metalloendopeptidase activity"/>
    <property type="evidence" value="ECO:0007669"/>
    <property type="project" value="TreeGrafter"/>
</dbReference>
<dbReference type="SUPFAM" id="SSF51261">
    <property type="entry name" value="Duplicated hybrid motif"/>
    <property type="match status" value="1"/>
</dbReference>
<protein>
    <submittedName>
        <fullName evidence="4">Peptidoglycan DD-metalloendopeptidase family protein</fullName>
    </submittedName>
</protein>
<keyword evidence="2" id="KW-0732">Signal</keyword>
<evidence type="ECO:0000313" key="5">
    <source>
        <dbReference type="Proteomes" id="UP000824125"/>
    </source>
</evidence>
<dbReference type="Gene3D" id="6.10.250.3150">
    <property type="match status" value="1"/>
</dbReference>
<reference evidence="4" key="2">
    <citation type="journal article" date="2021" name="PeerJ">
        <title>Extensive microbial diversity within the chicken gut microbiome revealed by metagenomics and culture.</title>
        <authorList>
            <person name="Gilroy R."/>
            <person name="Ravi A."/>
            <person name="Getino M."/>
            <person name="Pursley I."/>
            <person name="Horton D.L."/>
            <person name="Alikhan N.F."/>
            <person name="Baker D."/>
            <person name="Gharbi K."/>
            <person name="Hall N."/>
            <person name="Watson M."/>
            <person name="Adriaenssens E.M."/>
            <person name="Foster-Nyarko E."/>
            <person name="Jarju S."/>
            <person name="Secka A."/>
            <person name="Antonio M."/>
            <person name="Oren A."/>
            <person name="Chaudhuri R.R."/>
            <person name="La Ragione R."/>
            <person name="Hildebrand F."/>
            <person name="Pallen M.J."/>
        </authorList>
    </citation>
    <scope>NUCLEOTIDE SEQUENCE</scope>
    <source>
        <strain evidence="4">CHK176-6737</strain>
    </source>
</reference>
<dbReference type="InterPro" id="IPR011055">
    <property type="entry name" value="Dup_hybrid_motif"/>
</dbReference>
<feature type="signal peptide" evidence="2">
    <location>
        <begin position="1"/>
        <end position="30"/>
    </location>
</feature>
<dbReference type="SUPFAM" id="SSF57997">
    <property type="entry name" value="Tropomyosin"/>
    <property type="match status" value="1"/>
</dbReference>
<evidence type="ECO:0000256" key="2">
    <source>
        <dbReference type="SAM" id="SignalP"/>
    </source>
</evidence>